<reference evidence="2 3" key="1">
    <citation type="journal article" date="2009" name="PLoS ONE">
        <title>Methylobacterium genome sequences: a reference blueprint to investigate microbial metabolism of C1 compounds from natural and industrial sources.</title>
        <authorList>
            <person name="Vuilleumier S."/>
            <person name="Chistoserdova L."/>
            <person name="Lee M.-C."/>
            <person name="Bringel F."/>
            <person name="Lajus A."/>
            <person name="Zhou Y."/>
            <person name="Gourion B."/>
            <person name="Barbe V."/>
            <person name="Chang J."/>
            <person name="Cruveiller S."/>
            <person name="Dossat C."/>
            <person name="Gillett W."/>
            <person name="Gruffaz C."/>
            <person name="Haugen E."/>
            <person name="Hourcade E."/>
            <person name="Levy R."/>
            <person name="Mangenot S."/>
            <person name="Muller E."/>
            <person name="Nadalig T."/>
            <person name="Pagni M."/>
            <person name="Penny C."/>
            <person name="Peyraud R."/>
            <person name="Robinson D.G."/>
            <person name="Roche D."/>
            <person name="Rouy Z."/>
            <person name="Saenampechek C."/>
            <person name="Salvignol G."/>
            <person name="Vallenet D."/>
            <person name="Wu Z."/>
            <person name="Marx C.J."/>
            <person name="Vorholt J.A."/>
            <person name="Olson M.V."/>
            <person name="Kaul R."/>
            <person name="Weissenbach J."/>
            <person name="Medigue C."/>
            <person name="Lidstrom M.E."/>
        </authorList>
    </citation>
    <scope>NUCLEOTIDE SEQUENCE [LARGE SCALE GENOMIC DNA]</scope>
    <source>
        <strain evidence="3">ATCC 14718 / DSM 1338 / JCM 2805 / NCIMB 9133 / AM1</strain>
    </source>
</reference>
<dbReference type="HOGENOM" id="CLU_690396_0_0_5"/>
<evidence type="ECO:0000313" key="3">
    <source>
        <dbReference type="Proteomes" id="UP000009081"/>
    </source>
</evidence>
<proteinExistence type="predicted"/>
<feature type="region of interest" description="Disordered" evidence="1">
    <location>
        <begin position="367"/>
        <end position="399"/>
    </location>
</feature>
<accession>C5B555</accession>
<sequence>MAFQSRNGGGSNGPLPPRQNAAFEVVSYDVKDRYKPSLDDTFKGILLTEAFGQPAGTEMTFKQGRLPERGLTIHSMLYGSSKPRLEPTQINGQGIAEGAYYDRRSGMVVMNWLTVKVREPNSIDQLLYGQYFSVDSERTSDRGFKTQARYMYDVTNAREIADVTPEAILAVVFGHLATPATQLGGEPGFVLRGIDQDRYEDEAFQATRFTLPRVEVSEGVYRNATPEEAIARFAENQYYQEFLKNLADPEDPVKNPFIEIIPTVRIRTGQDSLPANREKNKDDSTFFKLELEPINPDPEKKRFAHLIARGHTHIRWQEPKADGQDGSFFSTLTLPMQRQAPLYALAEIPTANLRPDIAEFFSARAEARGLKVDPPQSREPRAAAPAAAEDAPSASGPRP</sequence>
<evidence type="ECO:0000256" key="1">
    <source>
        <dbReference type="SAM" id="MobiDB-lite"/>
    </source>
</evidence>
<dbReference type="RefSeq" id="WP_003604940.1">
    <property type="nucleotide sequence ID" value="NC_012811.1"/>
</dbReference>
<dbReference type="AlphaFoldDB" id="C5B555"/>
<dbReference type="KEGG" id="mea:Mex_2p0743"/>
<protein>
    <recommendedName>
        <fullName evidence="4">Catalase</fullName>
    </recommendedName>
</protein>
<dbReference type="EMBL" id="CP001511">
    <property type="protein sequence ID" value="ACS43587.1"/>
    <property type="molecule type" value="Genomic_DNA"/>
</dbReference>
<gene>
    <name evidence="2" type="ordered locus">MexAM1_META2p0743</name>
</gene>
<keyword evidence="2" id="KW-0614">Plasmid</keyword>
<feature type="compositionally biased region" description="Basic and acidic residues" evidence="1">
    <location>
        <begin position="367"/>
        <end position="381"/>
    </location>
</feature>
<name>C5B555_METEA</name>
<keyword evidence="3" id="KW-1185">Reference proteome</keyword>
<feature type="compositionally biased region" description="Low complexity" evidence="1">
    <location>
        <begin position="382"/>
        <end position="399"/>
    </location>
</feature>
<organism evidence="2 3">
    <name type="scientific">Methylorubrum extorquens (strain ATCC 14718 / DSM 1338 / JCM 2805 / NCIMB 9133 / AM1)</name>
    <name type="common">Methylobacterium extorquens</name>
    <dbReference type="NCBI Taxonomy" id="272630"/>
    <lineage>
        <taxon>Bacteria</taxon>
        <taxon>Pseudomonadati</taxon>
        <taxon>Pseudomonadota</taxon>
        <taxon>Alphaproteobacteria</taxon>
        <taxon>Hyphomicrobiales</taxon>
        <taxon>Methylobacteriaceae</taxon>
        <taxon>Methylorubrum</taxon>
    </lineage>
</organism>
<evidence type="ECO:0000313" key="2">
    <source>
        <dbReference type="EMBL" id="ACS43587.1"/>
    </source>
</evidence>
<evidence type="ECO:0008006" key="4">
    <source>
        <dbReference type="Google" id="ProtNLM"/>
    </source>
</evidence>
<geneLocation type="plasmid" evidence="2 3">
    <name>megaplasmid</name>
</geneLocation>
<dbReference type="Proteomes" id="UP000009081">
    <property type="component" value="Plasmid megaplasmid"/>
</dbReference>